<evidence type="ECO:0000313" key="1">
    <source>
        <dbReference type="EMBL" id="KAK9276885.1"/>
    </source>
</evidence>
<sequence length="232" mass="25358">MGNSIGGKKTAKIMKVNGETIKLKTPVLAGEVVKDYPGYVLLESQAVKHFGVRATPLELHQKLEPKRLYFLVELPKFVEEKLGPRRVRSGINMSAKDRLESLMLSRRSVSDLSIMKPTSIMVDESKEGSNTGGVKMRMRLPKAEVTKLMQESKDGAEAAQKIMDLCLAKTGSGGGGVGPDGNEGVLLQQQVHWKGGHGRGREGFKAREKRVSFLPVDEGEIQLAVASLDQTF</sequence>
<dbReference type="AlphaFoldDB" id="A0AAP0RFH4"/>
<proteinExistence type="predicted"/>
<accession>A0AAP0RFH4</accession>
<protein>
    <recommendedName>
        <fullName evidence="3">Plastid movement impaired 2</fullName>
    </recommendedName>
</protein>
<reference evidence="1 2" key="1">
    <citation type="journal article" date="2024" name="Plant J.">
        <title>Genome sequences and population genomics reveal climatic adaptation and genomic divergence between two closely related sweetgum species.</title>
        <authorList>
            <person name="Xu W.Q."/>
            <person name="Ren C.Q."/>
            <person name="Zhang X.Y."/>
            <person name="Comes H.P."/>
            <person name="Liu X.H."/>
            <person name="Li Y.G."/>
            <person name="Kettle C.J."/>
            <person name="Jalonen R."/>
            <person name="Gaisberger H."/>
            <person name="Ma Y.Z."/>
            <person name="Qiu Y.X."/>
        </authorList>
    </citation>
    <scope>NUCLEOTIDE SEQUENCE [LARGE SCALE GENOMIC DNA]</scope>
    <source>
        <strain evidence="1">Hangzhou</strain>
    </source>
</reference>
<dbReference type="Pfam" id="PF14009">
    <property type="entry name" value="PADRE"/>
    <property type="match status" value="1"/>
</dbReference>
<dbReference type="EMBL" id="JBBPBK010000010">
    <property type="protein sequence ID" value="KAK9276885.1"/>
    <property type="molecule type" value="Genomic_DNA"/>
</dbReference>
<dbReference type="PANTHER" id="PTHR33148:SF3">
    <property type="entry name" value="DUF4228 DOMAIN PROTEIN"/>
    <property type="match status" value="1"/>
</dbReference>
<name>A0AAP0RFH4_LIQFO</name>
<evidence type="ECO:0000313" key="2">
    <source>
        <dbReference type="Proteomes" id="UP001415857"/>
    </source>
</evidence>
<keyword evidence="2" id="KW-1185">Reference proteome</keyword>
<organism evidence="1 2">
    <name type="scientific">Liquidambar formosana</name>
    <name type="common">Formosan gum</name>
    <dbReference type="NCBI Taxonomy" id="63359"/>
    <lineage>
        <taxon>Eukaryota</taxon>
        <taxon>Viridiplantae</taxon>
        <taxon>Streptophyta</taxon>
        <taxon>Embryophyta</taxon>
        <taxon>Tracheophyta</taxon>
        <taxon>Spermatophyta</taxon>
        <taxon>Magnoliopsida</taxon>
        <taxon>eudicotyledons</taxon>
        <taxon>Gunneridae</taxon>
        <taxon>Pentapetalae</taxon>
        <taxon>Saxifragales</taxon>
        <taxon>Altingiaceae</taxon>
        <taxon>Liquidambar</taxon>
    </lineage>
</organism>
<evidence type="ECO:0008006" key="3">
    <source>
        <dbReference type="Google" id="ProtNLM"/>
    </source>
</evidence>
<dbReference type="InterPro" id="IPR025322">
    <property type="entry name" value="PADRE_dom"/>
</dbReference>
<gene>
    <name evidence="1" type="ORF">L1049_006422</name>
</gene>
<dbReference type="PANTHER" id="PTHR33148">
    <property type="entry name" value="PLASTID MOVEMENT IMPAIRED PROTEIN-RELATED"/>
    <property type="match status" value="1"/>
</dbReference>
<comment type="caution">
    <text evidence="1">The sequence shown here is derived from an EMBL/GenBank/DDBJ whole genome shotgun (WGS) entry which is preliminary data.</text>
</comment>
<dbReference type="Proteomes" id="UP001415857">
    <property type="component" value="Unassembled WGS sequence"/>
</dbReference>